<dbReference type="Pfam" id="PF19427">
    <property type="entry name" value="Insc_C"/>
    <property type="match status" value="2"/>
</dbReference>
<feature type="compositionally biased region" description="Basic and acidic residues" evidence="7">
    <location>
        <begin position="551"/>
        <end position="571"/>
    </location>
</feature>
<feature type="region of interest" description="Disordered" evidence="7">
    <location>
        <begin position="395"/>
        <end position="433"/>
    </location>
</feature>
<evidence type="ECO:0000256" key="7">
    <source>
        <dbReference type="SAM" id="MobiDB-lite"/>
    </source>
</evidence>
<feature type="domain" description="Protein kinase" evidence="8">
    <location>
        <begin position="34"/>
        <end position="289"/>
    </location>
</feature>
<keyword evidence="2" id="KW-0808">Transferase</keyword>
<evidence type="ECO:0000256" key="5">
    <source>
        <dbReference type="ARBA" id="ARBA00022840"/>
    </source>
</evidence>
<name>A0A653CPI3_CALMS</name>
<dbReference type="Proteomes" id="UP000410492">
    <property type="component" value="Unassembled WGS sequence"/>
</dbReference>
<evidence type="ECO:0000256" key="2">
    <source>
        <dbReference type="ARBA" id="ARBA00022679"/>
    </source>
</evidence>
<evidence type="ECO:0000313" key="10">
    <source>
        <dbReference type="Proteomes" id="UP000410492"/>
    </source>
</evidence>
<feature type="compositionally biased region" description="Basic and acidic residues" evidence="7">
    <location>
        <begin position="645"/>
        <end position="656"/>
    </location>
</feature>
<dbReference type="AlphaFoldDB" id="A0A653CPI3"/>
<gene>
    <name evidence="9" type="ORF">CALMAC_LOCUS10807</name>
</gene>
<dbReference type="Gene3D" id="1.25.10.10">
    <property type="entry name" value="Leucine-rich Repeat Variant"/>
    <property type="match status" value="2"/>
</dbReference>
<dbReference type="InterPro" id="IPR045789">
    <property type="entry name" value="Insc_C"/>
</dbReference>
<dbReference type="SUPFAM" id="SSF56112">
    <property type="entry name" value="Protein kinase-like (PK-like)"/>
    <property type="match status" value="1"/>
</dbReference>
<keyword evidence="3 6" id="KW-0547">Nucleotide-binding</keyword>
<dbReference type="CDD" id="cd14103">
    <property type="entry name" value="STKc_MLCK"/>
    <property type="match status" value="1"/>
</dbReference>
<dbReference type="CDD" id="cd21966">
    <property type="entry name" value="INSC_LBD"/>
    <property type="match status" value="1"/>
</dbReference>
<dbReference type="InterPro" id="IPR011009">
    <property type="entry name" value="Kinase-like_dom_sf"/>
</dbReference>
<dbReference type="Gene3D" id="1.10.510.10">
    <property type="entry name" value="Transferase(Phosphotransferase) domain 1"/>
    <property type="match status" value="1"/>
</dbReference>
<dbReference type="GO" id="GO:0005524">
    <property type="term" value="F:ATP binding"/>
    <property type="evidence" value="ECO:0007669"/>
    <property type="project" value="UniProtKB-UniRule"/>
</dbReference>
<feature type="region of interest" description="Disordered" evidence="7">
    <location>
        <begin position="551"/>
        <end position="583"/>
    </location>
</feature>
<evidence type="ECO:0000313" key="9">
    <source>
        <dbReference type="EMBL" id="VEN49831.1"/>
    </source>
</evidence>
<dbReference type="PROSITE" id="PS00107">
    <property type="entry name" value="PROTEIN_KINASE_ATP"/>
    <property type="match status" value="1"/>
</dbReference>
<evidence type="ECO:0000256" key="3">
    <source>
        <dbReference type="ARBA" id="ARBA00022741"/>
    </source>
</evidence>
<accession>A0A653CPI3</accession>
<dbReference type="EMBL" id="CAACVG010008442">
    <property type="protein sequence ID" value="VEN49831.1"/>
    <property type="molecule type" value="Genomic_DNA"/>
</dbReference>
<dbReference type="PANTHER" id="PTHR24342">
    <property type="entry name" value="SERINE/THREONINE-PROTEIN KINASE 17"/>
    <property type="match status" value="1"/>
</dbReference>
<dbReference type="InterPro" id="IPR000719">
    <property type="entry name" value="Prot_kinase_dom"/>
</dbReference>
<dbReference type="InterPro" id="IPR017441">
    <property type="entry name" value="Protein_kinase_ATP_BS"/>
</dbReference>
<evidence type="ECO:0000256" key="6">
    <source>
        <dbReference type="PROSITE-ProRule" id="PRU10141"/>
    </source>
</evidence>
<dbReference type="Pfam" id="PF00069">
    <property type="entry name" value="Pkinase"/>
    <property type="match status" value="1"/>
</dbReference>
<feature type="compositionally biased region" description="Basic and acidic residues" evidence="7">
    <location>
        <begin position="610"/>
        <end position="624"/>
    </location>
</feature>
<dbReference type="InterPro" id="IPR011989">
    <property type="entry name" value="ARM-like"/>
</dbReference>
<dbReference type="Gene3D" id="3.30.200.20">
    <property type="entry name" value="Phosphorylase Kinase, domain 1"/>
    <property type="match status" value="1"/>
</dbReference>
<dbReference type="PANTHER" id="PTHR24342:SF20">
    <property type="entry name" value="MYOSIN LIGHT CHAIN KINASE, SMOOTH MUSCLE"/>
    <property type="match status" value="1"/>
</dbReference>
<evidence type="ECO:0000259" key="8">
    <source>
        <dbReference type="PROSITE" id="PS50011"/>
    </source>
</evidence>
<dbReference type="GO" id="GO:0004674">
    <property type="term" value="F:protein serine/threonine kinase activity"/>
    <property type="evidence" value="ECO:0007669"/>
    <property type="project" value="UniProtKB-KW"/>
</dbReference>
<dbReference type="InterPro" id="IPR016024">
    <property type="entry name" value="ARM-type_fold"/>
</dbReference>
<keyword evidence="5 6" id="KW-0067">ATP-binding</keyword>
<keyword evidence="4" id="KW-0418">Kinase</keyword>
<dbReference type="SMART" id="SM00220">
    <property type="entry name" value="S_TKc"/>
    <property type="match status" value="1"/>
</dbReference>
<organism evidence="9 10">
    <name type="scientific">Callosobruchus maculatus</name>
    <name type="common">Southern cowpea weevil</name>
    <name type="synonym">Pulse bruchid</name>
    <dbReference type="NCBI Taxonomy" id="64391"/>
    <lineage>
        <taxon>Eukaryota</taxon>
        <taxon>Metazoa</taxon>
        <taxon>Ecdysozoa</taxon>
        <taxon>Arthropoda</taxon>
        <taxon>Hexapoda</taxon>
        <taxon>Insecta</taxon>
        <taxon>Pterygota</taxon>
        <taxon>Neoptera</taxon>
        <taxon>Endopterygota</taxon>
        <taxon>Coleoptera</taxon>
        <taxon>Polyphaga</taxon>
        <taxon>Cucujiformia</taxon>
        <taxon>Chrysomeloidea</taxon>
        <taxon>Chrysomelidae</taxon>
        <taxon>Bruchinae</taxon>
        <taxon>Bruchini</taxon>
        <taxon>Callosobruchus</taxon>
    </lineage>
</organism>
<reference evidence="9 10" key="1">
    <citation type="submission" date="2019-01" db="EMBL/GenBank/DDBJ databases">
        <authorList>
            <person name="Sayadi A."/>
        </authorList>
    </citation>
    <scope>NUCLEOTIDE SEQUENCE [LARGE SCALE GENOMIC DNA]</scope>
</reference>
<evidence type="ECO:0000256" key="4">
    <source>
        <dbReference type="ARBA" id="ARBA00022777"/>
    </source>
</evidence>
<feature type="region of interest" description="Disordered" evidence="7">
    <location>
        <begin position="601"/>
        <end position="674"/>
    </location>
</feature>
<dbReference type="OrthoDB" id="5796379at2759"/>
<proteinExistence type="predicted"/>
<dbReference type="PROSITE" id="PS00108">
    <property type="entry name" value="PROTEIN_KINASE_ST"/>
    <property type="match status" value="1"/>
</dbReference>
<feature type="compositionally biased region" description="Polar residues" evidence="7">
    <location>
        <begin position="395"/>
        <end position="410"/>
    </location>
</feature>
<protein>
    <recommendedName>
        <fullName evidence="8">Protein kinase domain-containing protein</fullName>
    </recommendedName>
</protein>
<evidence type="ECO:0000256" key="1">
    <source>
        <dbReference type="ARBA" id="ARBA00022527"/>
    </source>
</evidence>
<sequence>MIKVDEDDPVGEVELSFPYRDVKIRRGEDPKDFFTLEDEVGRGKFGTVYKCTEKTTGMKLAAKFVACPKKEDKRNVEREIDIMRTLQHPRLLQIYDAFENGKIMTVILELIEGGELFERIIDDDFILTEKSCTVFMRQILEGVEFMHKQKILHLDMKPENILCLTKTGNRIKIIDFGLARKFDPDKKLQVLFGTPEFVAPEVVNFEAIGYGTDMWSVGVICYVLLSGLSPFMGHTDIETMANVTVAKYDFDDEAFDEISENAKDFIRKLLIKDMTLRPGAQEALHHVWLRRDTVVSELEINKSKLKRYVIKRRWIKAVNTIIALKRMGAKIEFTKLEVILLRSNSGTTLSGIWNQSSTIGLYVRYNAIMSGFKRSPSKFSWDSEFLELRDTCASPGSQDSGFSDTETHPNFHNRRSKNNIKTNERLVKSDTKPKKQCSVEVNFYSEPTERRRCDTRSEKVSKKLFNEVSKELEEPNTNKDSEKVNKKLFNDENRKTMYYLELSRRFRFFSPKPTRRYFKRDNCPPFYRHTFCSKTNSPKKVYEADFKSLSDPSPLHKLEKREECTPNERGPHQYSGGVPEASNDALNASTEATVFDSYAYCSSDNSSEETPSKGEETSQRKNEESFSDSEVIGRTSDGESDFESDIEREFERNFDHKPRHTSTPKWEDDMSRRRTRKDSLPLNLFLKYQHERVPPIPIQPADVPNEAVKMWLNDARQSFEQECTTTLQCKSVTAELNQKVYHLAACCSTIVRAMLCDSRRIEMEYEKLNGETIHIESLVQSLTGNILEFVKTHKNVPPIAIIQLADKIHTLNLIARLYSAWEEIRNEVLEDEVGKIVAKVESPTSEMDLRATITAITSLALRHEELIDVFIRADLVSALLILCEKCEGSSLRSLILRTLATMCCNSAAVRQFERFSGIQLITETLEEDFRPEPERAEAIALLVQVTAPWLDDNQSIKGLKECSTRLVKALTRFSKETKCCQNLLLCTAALANLSAMDPEAAKYMVRYHTILHLVECVETKVSVYLTPSLLLQFLRVQYEEDATKRLQQKSVIALSRLCGTKEGAEQVVDCGGVDKLVKLCRERKERFDSDAVLVAALATLRKVADACGTEVLNAQDAQELVQPKLLDSFLTYSTQNESYV</sequence>
<dbReference type="GO" id="GO:0043065">
    <property type="term" value="P:positive regulation of apoptotic process"/>
    <property type="evidence" value="ECO:0007669"/>
    <property type="project" value="TreeGrafter"/>
</dbReference>
<dbReference type="SUPFAM" id="SSF48371">
    <property type="entry name" value="ARM repeat"/>
    <property type="match status" value="1"/>
</dbReference>
<keyword evidence="1" id="KW-0723">Serine/threonine-protein kinase</keyword>
<feature type="binding site" evidence="6">
    <location>
        <position position="70"/>
    </location>
    <ligand>
        <name>ATP</name>
        <dbReference type="ChEBI" id="CHEBI:30616"/>
    </ligand>
</feature>
<dbReference type="PROSITE" id="PS50011">
    <property type="entry name" value="PROTEIN_KINASE_DOM"/>
    <property type="match status" value="1"/>
</dbReference>
<dbReference type="FunFam" id="1.10.510.10:FF:000594">
    <property type="entry name" value="Myosin light chain kinase isoform-III"/>
    <property type="match status" value="1"/>
</dbReference>
<keyword evidence="10" id="KW-1185">Reference proteome</keyword>
<feature type="compositionally biased region" description="Basic and acidic residues" evidence="7">
    <location>
        <begin position="422"/>
        <end position="433"/>
    </location>
</feature>
<dbReference type="GO" id="GO:0005634">
    <property type="term" value="C:nucleus"/>
    <property type="evidence" value="ECO:0007669"/>
    <property type="project" value="TreeGrafter"/>
</dbReference>
<dbReference type="GO" id="GO:0035556">
    <property type="term" value="P:intracellular signal transduction"/>
    <property type="evidence" value="ECO:0007669"/>
    <property type="project" value="TreeGrafter"/>
</dbReference>
<dbReference type="InterPro" id="IPR008271">
    <property type="entry name" value="Ser/Thr_kinase_AS"/>
</dbReference>